<evidence type="ECO:0000256" key="1">
    <source>
        <dbReference type="PROSITE-ProRule" id="PRU00117"/>
    </source>
</evidence>
<dbReference type="PROSITE" id="PS50084">
    <property type="entry name" value="KH_TYPE_1"/>
    <property type="match status" value="2"/>
</dbReference>
<dbReference type="GO" id="GO:0034587">
    <property type="term" value="P:piRNA processing"/>
    <property type="evidence" value="ECO:0007669"/>
    <property type="project" value="TreeGrafter"/>
</dbReference>
<proteinExistence type="predicted"/>
<sequence length="470" mass="52367">MLDNLSTSQKIAIAVAVPASVALLYLLLKSRDEDFSSFERSSKNVVIKQQMNIEIKVPQEKVGGIIGREGCVINKIRSDTGARLNFHDRSRDHGDGPRTLVISGKPSSVFEAEQMVQKLIATPPPQTVDILIPNKAVGRIIGTGGANIRSICRASGARIRIPRSEESPEGQNYRLCTIRGSPEEIASAKAMIEEEIAMEEEKSQRLANASANRKQRNPDKKGAAATPVPVSQLEQVRFPSHGDYFTVYVSAVEHPNHFWMQIISTKASELDLMVEEMTEFYSQVRNQEAYKQETLCTGDIVAAPFEHDTSWYRAKIIGFLEDDKVDMYFVDYGDYGAIPKTSLFKLRADFLSLPFQAVECTLAGIEPVDEKWPEEAIDLFDDLTHCAEWQPLMARMMGYERTGIKTLPCVDLVDTATEEDVSVAAELIKRGFGRDTRVSAARKVVDDKMKPDTDGKSNQNETPEAKKNDD</sequence>
<feature type="domain" description="Tudor" evidence="3">
    <location>
        <begin position="294"/>
        <end position="353"/>
    </location>
</feature>
<feature type="compositionally biased region" description="Basic and acidic residues" evidence="2">
    <location>
        <begin position="443"/>
        <end position="455"/>
    </location>
</feature>
<dbReference type="InterPro" id="IPR002999">
    <property type="entry name" value="Tudor"/>
</dbReference>
<feature type="region of interest" description="Disordered" evidence="2">
    <location>
        <begin position="443"/>
        <end position="470"/>
    </location>
</feature>
<dbReference type="Gene3D" id="2.40.50.90">
    <property type="match status" value="1"/>
</dbReference>
<keyword evidence="5" id="KW-1185">Reference proteome</keyword>
<dbReference type="Gene3D" id="3.30.1370.10">
    <property type="entry name" value="K Homology domain, type 1"/>
    <property type="match status" value="2"/>
</dbReference>
<dbReference type="InterPro" id="IPR050621">
    <property type="entry name" value="Tudor_domain_containing"/>
</dbReference>
<dbReference type="PANTHER" id="PTHR22948">
    <property type="entry name" value="TUDOR DOMAIN CONTAINING PROTEIN"/>
    <property type="match status" value="1"/>
</dbReference>
<dbReference type="GO" id="GO:0043186">
    <property type="term" value="C:P granule"/>
    <property type="evidence" value="ECO:0007669"/>
    <property type="project" value="TreeGrafter"/>
</dbReference>
<comment type="caution">
    <text evidence="4">The sequence shown here is derived from an EMBL/GenBank/DDBJ whole genome shotgun (WGS) entry which is preliminary data.</text>
</comment>
<dbReference type="InterPro" id="IPR035437">
    <property type="entry name" value="SNase_OB-fold_sf"/>
</dbReference>
<dbReference type="InterPro" id="IPR004087">
    <property type="entry name" value="KH_dom"/>
</dbReference>
<dbReference type="Gene3D" id="2.30.30.140">
    <property type="match status" value="1"/>
</dbReference>
<reference evidence="4" key="1">
    <citation type="submission" date="2021-10" db="EMBL/GenBank/DDBJ databases">
        <title>Tropical sea cucumber genome reveals ecological adaptation and Cuvierian tubules defense mechanism.</title>
        <authorList>
            <person name="Chen T."/>
        </authorList>
    </citation>
    <scope>NUCLEOTIDE SEQUENCE</scope>
    <source>
        <strain evidence="4">Nanhai2018</strain>
        <tissue evidence="4">Muscle</tissue>
    </source>
</reference>
<dbReference type="AlphaFoldDB" id="A0A9Q1C0K7"/>
<dbReference type="InterPro" id="IPR004088">
    <property type="entry name" value="KH_dom_type_1"/>
</dbReference>
<dbReference type="Pfam" id="PF00013">
    <property type="entry name" value="KH_1"/>
    <property type="match status" value="2"/>
</dbReference>
<dbReference type="Pfam" id="PF00567">
    <property type="entry name" value="TUDOR"/>
    <property type="match status" value="1"/>
</dbReference>
<gene>
    <name evidence="4" type="ORF">HOLleu_19777</name>
</gene>
<accession>A0A9Q1C0K7</accession>
<protein>
    <submittedName>
        <fullName evidence="4">Tudor and KH domain-containing protein</fullName>
    </submittedName>
</protein>
<evidence type="ECO:0000259" key="3">
    <source>
        <dbReference type="PROSITE" id="PS50304"/>
    </source>
</evidence>
<dbReference type="SMART" id="SM00322">
    <property type="entry name" value="KH"/>
    <property type="match status" value="2"/>
</dbReference>
<feature type="region of interest" description="Disordered" evidence="2">
    <location>
        <begin position="199"/>
        <end position="228"/>
    </location>
</feature>
<dbReference type="GO" id="GO:0005739">
    <property type="term" value="C:mitochondrion"/>
    <property type="evidence" value="ECO:0007669"/>
    <property type="project" value="UniProtKB-ARBA"/>
</dbReference>
<organism evidence="4 5">
    <name type="scientific">Holothuria leucospilota</name>
    <name type="common">Black long sea cucumber</name>
    <name type="synonym">Mertensiothuria leucospilota</name>
    <dbReference type="NCBI Taxonomy" id="206669"/>
    <lineage>
        <taxon>Eukaryota</taxon>
        <taxon>Metazoa</taxon>
        <taxon>Echinodermata</taxon>
        <taxon>Eleutherozoa</taxon>
        <taxon>Echinozoa</taxon>
        <taxon>Holothuroidea</taxon>
        <taxon>Aspidochirotacea</taxon>
        <taxon>Aspidochirotida</taxon>
        <taxon>Holothuriidae</taxon>
        <taxon>Holothuria</taxon>
    </lineage>
</organism>
<name>A0A9Q1C0K7_HOLLE</name>
<dbReference type="PROSITE" id="PS50304">
    <property type="entry name" value="TUDOR"/>
    <property type="match status" value="1"/>
</dbReference>
<dbReference type="GO" id="GO:0003723">
    <property type="term" value="F:RNA binding"/>
    <property type="evidence" value="ECO:0007669"/>
    <property type="project" value="UniProtKB-UniRule"/>
</dbReference>
<keyword evidence="1" id="KW-0694">RNA-binding</keyword>
<dbReference type="InterPro" id="IPR036612">
    <property type="entry name" value="KH_dom_type_1_sf"/>
</dbReference>
<dbReference type="PANTHER" id="PTHR22948:SF29">
    <property type="entry name" value="FI02030P-RELATED"/>
    <property type="match status" value="1"/>
</dbReference>
<dbReference type="GO" id="GO:0007283">
    <property type="term" value="P:spermatogenesis"/>
    <property type="evidence" value="ECO:0007669"/>
    <property type="project" value="TreeGrafter"/>
</dbReference>
<evidence type="ECO:0000313" key="4">
    <source>
        <dbReference type="EMBL" id="KAJ8035944.1"/>
    </source>
</evidence>
<dbReference type="CDD" id="cd20412">
    <property type="entry name" value="Tudor_TDRD2"/>
    <property type="match status" value="1"/>
</dbReference>
<dbReference type="InterPro" id="IPR047380">
    <property type="entry name" value="TDRD2-like_tudor"/>
</dbReference>
<evidence type="ECO:0000256" key="2">
    <source>
        <dbReference type="SAM" id="MobiDB-lite"/>
    </source>
</evidence>
<dbReference type="OrthoDB" id="9995375at2759"/>
<dbReference type="GO" id="GO:0030719">
    <property type="term" value="P:P granule organization"/>
    <property type="evidence" value="ECO:0007669"/>
    <property type="project" value="TreeGrafter"/>
</dbReference>
<evidence type="ECO:0000313" key="5">
    <source>
        <dbReference type="Proteomes" id="UP001152320"/>
    </source>
</evidence>
<dbReference type="Proteomes" id="UP001152320">
    <property type="component" value="Chromosome 9"/>
</dbReference>
<dbReference type="SUPFAM" id="SSF63748">
    <property type="entry name" value="Tudor/PWWP/MBT"/>
    <property type="match status" value="1"/>
</dbReference>
<dbReference type="SUPFAM" id="SSF54791">
    <property type="entry name" value="Eukaryotic type KH-domain (KH-domain type I)"/>
    <property type="match status" value="2"/>
</dbReference>
<dbReference type="SMART" id="SM00333">
    <property type="entry name" value="TUDOR"/>
    <property type="match status" value="1"/>
</dbReference>
<dbReference type="EMBL" id="JAIZAY010000009">
    <property type="protein sequence ID" value="KAJ8035944.1"/>
    <property type="molecule type" value="Genomic_DNA"/>
</dbReference>